<name>A0A8X6K2M3_9ARAC</name>
<dbReference type="OrthoDB" id="7785529at2759"/>
<protein>
    <submittedName>
        <fullName evidence="1">Uncharacterized protein</fullName>
    </submittedName>
</protein>
<accession>A0A8X6K2M3</accession>
<sequence>MPILSDLVFLPSSFQLPESALPAVFESRSCNRPLLRYTVITPYASLHRPEKLEGKMPILSDLVFLPSSFQLPESALPAVFESRSCNPIRVLLRGKAHAEWKVVVSGDRRTVKDDHVFIDDRVVIWGK</sequence>
<reference evidence="1" key="1">
    <citation type="submission" date="2020-08" db="EMBL/GenBank/DDBJ databases">
        <title>Multicomponent nature underlies the extraordinary mechanical properties of spider dragline silk.</title>
        <authorList>
            <person name="Kono N."/>
            <person name="Nakamura H."/>
            <person name="Mori M."/>
            <person name="Yoshida Y."/>
            <person name="Ohtoshi R."/>
            <person name="Malay A.D."/>
            <person name="Moran D.A.P."/>
            <person name="Tomita M."/>
            <person name="Numata K."/>
            <person name="Arakawa K."/>
        </authorList>
    </citation>
    <scope>NUCLEOTIDE SEQUENCE</scope>
</reference>
<evidence type="ECO:0000313" key="2">
    <source>
        <dbReference type="Proteomes" id="UP000886998"/>
    </source>
</evidence>
<dbReference type="Proteomes" id="UP000886998">
    <property type="component" value="Unassembled WGS sequence"/>
</dbReference>
<feature type="non-terminal residue" evidence="1">
    <location>
        <position position="1"/>
    </location>
</feature>
<evidence type="ECO:0000313" key="1">
    <source>
        <dbReference type="EMBL" id="GFS58474.1"/>
    </source>
</evidence>
<comment type="caution">
    <text evidence="1">The sequence shown here is derived from an EMBL/GenBank/DDBJ whole genome shotgun (WGS) entry which is preliminary data.</text>
</comment>
<dbReference type="AlphaFoldDB" id="A0A8X6K2M3"/>
<keyword evidence="2" id="KW-1185">Reference proteome</keyword>
<organism evidence="1 2">
    <name type="scientific">Trichonephila inaurata madagascariensis</name>
    <dbReference type="NCBI Taxonomy" id="2747483"/>
    <lineage>
        <taxon>Eukaryota</taxon>
        <taxon>Metazoa</taxon>
        <taxon>Ecdysozoa</taxon>
        <taxon>Arthropoda</taxon>
        <taxon>Chelicerata</taxon>
        <taxon>Arachnida</taxon>
        <taxon>Araneae</taxon>
        <taxon>Araneomorphae</taxon>
        <taxon>Entelegynae</taxon>
        <taxon>Araneoidea</taxon>
        <taxon>Nephilidae</taxon>
        <taxon>Trichonephila</taxon>
        <taxon>Trichonephila inaurata</taxon>
    </lineage>
</organism>
<gene>
    <name evidence="1" type="ORF">TNIN_477041</name>
</gene>
<dbReference type="EMBL" id="BMAV01027339">
    <property type="protein sequence ID" value="GFS58474.1"/>
    <property type="molecule type" value="Genomic_DNA"/>
</dbReference>
<proteinExistence type="predicted"/>